<evidence type="ECO:0000313" key="1">
    <source>
        <dbReference type="EMBL" id="CEF66456.1"/>
    </source>
</evidence>
<protein>
    <submittedName>
        <fullName evidence="1 3">Uncharacterized protein</fullName>
    </submittedName>
</protein>
<organism evidence="1">
    <name type="scientific">Strongyloides ratti</name>
    <name type="common">Parasitic roundworm</name>
    <dbReference type="NCBI Taxonomy" id="34506"/>
    <lineage>
        <taxon>Eukaryota</taxon>
        <taxon>Metazoa</taxon>
        <taxon>Ecdysozoa</taxon>
        <taxon>Nematoda</taxon>
        <taxon>Chromadorea</taxon>
        <taxon>Rhabditida</taxon>
        <taxon>Tylenchina</taxon>
        <taxon>Panagrolaimomorpha</taxon>
        <taxon>Strongyloidoidea</taxon>
        <taxon>Strongyloididae</taxon>
        <taxon>Strongyloides</taxon>
    </lineage>
</organism>
<evidence type="ECO:0000313" key="2">
    <source>
        <dbReference type="Proteomes" id="UP000035682"/>
    </source>
</evidence>
<evidence type="ECO:0000313" key="4">
    <source>
        <dbReference type="WormBase" id="SRAE_2000112400"/>
    </source>
</evidence>
<dbReference type="EMBL" id="LN609529">
    <property type="protein sequence ID" value="CEF66456.1"/>
    <property type="molecule type" value="Genomic_DNA"/>
</dbReference>
<proteinExistence type="predicted"/>
<dbReference type="WBParaSite" id="SRAE_2000112400.1">
    <property type="protein sequence ID" value="SRAE_2000112400.1"/>
    <property type="gene ID" value="WBGene00261326"/>
</dbReference>
<dbReference type="GeneID" id="36378820"/>
<gene>
    <name evidence="1 3 4" type="ORF">SRAE_2000112400</name>
</gene>
<keyword evidence="2" id="KW-1185">Reference proteome</keyword>
<accession>A0A090L9J0</accession>
<reference evidence="3" key="2">
    <citation type="submission" date="2020-12" db="UniProtKB">
        <authorList>
            <consortium name="WormBaseParasite"/>
        </authorList>
    </citation>
    <scope>IDENTIFICATION</scope>
</reference>
<dbReference type="WormBase" id="SRAE_2000112400">
    <property type="protein sequence ID" value="SRP06406"/>
    <property type="gene ID" value="WBGene00261326"/>
</dbReference>
<reference evidence="1 2" key="1">
    <citation type="submission" date="2014-09" db="EMBL/GenBank/DDBJ databases">
        <authorList>
            <person name="Martin A.A."/>
        </authorList>
    </citation>
    <scope>NUCLEOTIDE SEQUENCE</scope>
    <source>
        <strain evidence="2">ED321</strain>
        <strain evidence="1">ED321 Heterogonic</strain>
    </source>
</reference>
<dbReference type="CTD" id="36378820"/>
<name>A0A090L9J0_STRRB</name>
<dbReference type="AlphaFoldDB" id="A0A090L9J0"/>
<evidence type="ECO:0000313" key="3">
    <source>
        <dbReference type="WBParaSite" id="SRAE_2000112400.1"/>
    </source>
</evidence>
<dbReference type="RefSeq" id="XP_024505656.1">
    <property type="nucleotide sequence ID" value="XM_024652039.1"/>
</dbReference>
<dbReference type="Proteomes" id="UP000035682">
    <property type="component" value="Unplaced"/>
</dbReference>
<sequence length="118" mass="13325">MSIQKVPKNVSKIMGTCLILKPIMVAPTFELKESIYNTFYQGLYKLKVEKNFSKGKLINGANKAIISSAQCIKDQKWDDFSNIAKSNVIKDLVEAMNKKSDEDKESLEKLLNACSKFN</sequence>